<dbReference type="SUPFAM" id="SSF47240">
    <property type="entry name" value="Ferritin-like"/>
    <property type="match status" value="1"/>
</dbReference>
<dbReference type="EMBL" id="CP097635">
    <property type="protein sequence ID" value="URI07888.1"/>
    <property type="molecule type" value="Genomic_DNA"/>
</dbReference>
<name>A0ABY4S4H3_AQUTE</name>
<keyword evidence="2" id="KW-1185">Reference proteome</keyword>
<dbReference type="InterPro" id="IPR012347">
    <property type="entry name" value="Ferritin-like"/>
</dbReference>
<proteinExistence type="predicted"/>
<dbReference type="PANTHER" id="PTHR30565">
    <property type="entry name" value="PROTEIN YCIF"/>
    <property type="match status" value="1"/>
</dbReference>
<dbReference type="InterPro" id="IPR010287">
    <property type="entry name" value="DUF892_YciF-like"/>
</dbReference>
<dbReference type="InterPro" id="IPR047114">
    <property type="entry name" value="YciF"/>
</dbReference>
<organism evidence="1 2">
    <name type="scientific">Aquincola tertiaricarbonis</name>
    <dbReference type="NCBI Taxonomy" id="391953"/>
    <lineage>
        <taxon>Bacteria</taxon>
        <taxon>Pseudomonadati</taxon>
        <taxon>Pseudomonadota</taxon>
        <taxon>Betaproteobacteria</taxon>
        <taxon>Burkholderiales</taxon>
        <taxon>Sphaerotilaceae</taxon>
        <taxon>Aquincola</taxon>
    </lineage>
</organism>
<dbReference type="Pfam" id="PF05974">
    <property type="entry name" value="DUF892"/>
    <property type="match status" value="1"/>
</dbReference>
<accession>A0ABY4S4H3</accession>
<protein>
    <submittedName>
        <fullName evidence="1">Ferritin-like domain-containing protein</fullName>
    </submittedName>
</protein>
<evidence type="ECO:0000313" key="2">
    <source>
        <dbReference type="Proteomes" id="UP001056201"/>
    </source>
</evidence>
<sequence length="171" mass="18720">MKPKTVQELFIHELSDTYNAEKQMTRSLPKMARASTAPDLAAAFEQHLEETRGQVERIDKIVELTGFKLKRLKCAAMEGLIEESQDLIDEIDKGPLLDIALMGAAQKAKHYEIASYTTLVMLAGKLGLTEAASLLEETLAEEKATDEKLGLLAQSAAMDDAIEDEVADAKA</sequence>
<dbReference type="PANTHER" id="PTHR30565:SF9">
    <property type="entry name" value="PROTEIN YCIF"/>
    <property type="match status" value="1"/>
</dbReference>
<dbReference type="RefSeq" id="WP_250196113.1">
    <property type="nucleotide sequence ID" value="NZ_CP097635.1"/>
</dbReference>
<dbReference type="Proteomes" id="UP001056201">
    <property type="component" value="Chromosome 1"/>
</dbReference>
<dbReference type="CDD" id="cd07909">
    <property type="entry name" value="YciF"/>
    <property type="match status" value="1"/>
</dbReference>
<gene>
    <name evidence="1" type="ORF">MW290_04690</name>
</gene>
<evidence type="ECO:0000313" key="1">
    <source>
        <dbReference type="EMBL" id="URI07888.1"/>
    </source>
</evidence>
<dbReference type="InterPro" id="IPR009078">
    <property type="entry name" value="Ferritin-like_SF"/>
</dbReference>
<reference evidence="1" key="1">
    <citation type="submission" date="2022-05" db="EMBL/GenBank/DDBJ databases">
        <title>An RpoN-dependent PEP-CTERM gene is involved in floc formation of an Aquincola tertiaricarbonis strain.</title>
        <authorList>
            <person name="Qiu D."/>
            <person name="Xia M."/>
        </authorList>
    </citation>
    <scope>NUCLEOTIDE SEQUENCE</scope>
    <source>
        <strain evidence="1">RN12</strain>
    </source>
</reference>
<dbReference type="Gene3D" id="1.20.1260.10">
    <property type="match status" value="1"/>
</dbReference>